<gene>
    <name evidence="2" type="ORF">GCM10009843_07890</name>
</gene>
<reference evidence="2 3" key="1">
    <citation type="journal article" date="2019" name="Int. J. Syst. Evol. Microbiol.">
        <title>The Global Catalogue of Microorganisms (GCM) 10K type strain sequencing project: providing services to taxonomists for standard genome sequencing and annotation.</title>
        <authorList>
            <consortium name="The Broad Institute Genomics Platform"/>
            <consortium name="The Broad Institute Genome Sequencing Center for Infectious Disease"/>
            <person name="Wu L."/>
            <person name="Ma J."/>
        </authorList>
    </citation>
    <scope>NUCLEOTIDE SEQUENCE [LARGE SCALE GENOMIC DNA]</scope>
    <source>
        <strain evidence="2 3">JCM 16021</strain>
    </source>
</reference>
<dbReference type="Proteomes" id="UP001500575">
    <property type="component" value="Unassembled WGS sequence"/>
</dbReference>
<feature type="compositionally biased region" description="Acidic residues" evidence="1">
    <location>
        <begin position="72"/>
        <end position="90"/>
    </location>
</feature>
<evidence type="ECO:0000313" key="3">
    <source>
        <dbReference type="Proteomes" id="UP001500575"/>
    </source>
</evidence>
<dbReference type="RefSeq" id="WP_344302324.1">
    <property type="nucleotide sequence ID" value="NZ_BAAAQQ010000002.1"/>
</dbReference>
<organism evidence="2 3">
    <name type="scientific">Nocardioides bigeumensis</name>
    <dbReference type="NCBI Taxonomy" id="433657"/>
    <lineage>
        <taxon>Bacteria</taxon>
        <taxon>Bacillati</taxon>
        <taxon>Actinomycetota</taxon>
        <taxon>Actinomycetes</taxon>
        <taxon>Propionibacteriales</taxon>
        <taxon>Nocardioidaceae</taxon>
        <taxon>Nocardioides</taxon>
    </lineage>
</organism>
<comment type="caution">
    <text evidence="2">The sequence shown here is derived from an EMBL/GenBank/DDBJ whole genome shotgun (WGS) entry which is preliminary data.</text>
</comment>
<evidence type="ECO:0000313" key="2">
    <source>
        <dbReference type="EMBL" id="GAA2117160.1"/>
    </source>
</evidence>
<protein>
    <recommendedName>
        <fullName evidence="4">ATP-dependent DNA helicase PcrA</fullName>
    </recommendedName>
</protein>
<accession>A0ABN2XU67</accession>
<name>A0ABN2XU67_9ACTN</name>
<sequence length="90" mass="9680">MANIRRHLASSPFKQEIAPEVEVYAVGDDVCHDLYGLGRVVAVEGHAVSVDFRSRTVRIVSPYAKLEKLGGDDGEAEGDSESESSSESEA</sequence>
<feature type="region of interest" description="Disordered" evidence="1">
    <location>
        <begin position="68"/>
        <end position="90"/>
    </location>
</feature>
<proteinExistence type="predicted"/>
<evidence type="ECO:0008006" key="4">
    <source>
        <dbReference type="Google" id="ProtNLM"/>
    </source>
</evidence>
<dbReference type="EMBL" id="BAAAQQ010000002">
    <property type="protein sequence ID" value="GAA2117160.1"/>
    <property type="molecule type" value="Genomic_DNA"/>
</dbReference>
<keyword evidence="3" id="KW-1185">Reference proteome</keyword>
<evidence type="ECO:0000256" key="1">
    <source>
        <dbReference type="SAM" id="MobiDB-lite"/>
    </source>
</evidence>